<keyword evidence="2" id="KW-1185">Reference proteome</keyword>
<dbReference type="AlphaFoldDB" id="A0A7K0D8S9"/>
<comment type="caution">
    <text evidence="1">The sequence shown here is derived from an EMBL/GenBank/DDBJ whole genome shotgun (WGS) entry which is preliminary data.</text>
</comment>
<reference evidence="1 2" key="1">
    <citation type="submission" date="2019-10" db="EMBL/GenBank/DDBJ databases">
        <title>Nocardia macrotermitis sp. nov. and Nocardia aurantia sp. nov., isolated from the gut of fungus growing-termite Macrotermes natalensis.</title>
        <authorList>
            <person name="Benndorf R."/>
            <person name="Schwitalla J."/>
            <person name="Martin K."/>
            <person name="De Beer W."/>
            <person name="Kaster A.-K."/>
            <person name="Vollmers J."/>
            <person name="Poulsen M."/>
            <person name="Beemelmanns C."/>
        </authorList>
    </citation>
    <scope>NUCLEOTIDE SEQUENCE [LARGE SCALE GENOMIC DNA]</scope>
    <source>
        <strain evidence="1 2">RB20</strain>
    </source>
</reference>
<accession>A0A7K0D8S9</accession>
<evidence type="ECO:0000313" key="2">
    <source>
        <dbReference type="Proteomes" id="UP000438448"/>
    </source>
</evidence>
<evidence type="ECO:0000313" key="1">
    <source>
        <dbReference type="EMBL" id="MQY21274.1"/>
    </source>
</evidence>
<proteinExistence type="predicted"/>
<name>A0A7K0D8S9_9NOCA</name>
<dbReference type="Proteomes" id="UP000438448">
    <property type="component" value="Unassembled WGS sequence"/>
</dbReference>
<organism evidence="1 2">
    <name type="scientific">Nocardia macrotermitis</name>
    <dbReference type="NCBI Taxonomy" id="2585198"/>
    <lineage>
        <taxon>Bacteria</taxon>
        <taxon>Bacillati</taxon>
        <taxon>Actinomycetota</taxon>
        <taxon>Actinomycetes</taxon>
        <taxon>Mycobacteriales</taxon>
        <taxon>Nocardiaceae</taxon>
        <taxon>Nocardia</taxon>
    </lineage>
</organism>
<sequence>MWSGTPLGGCDQLASLAATPAEQHYTSPPIGLGKIFEVGRFGFPLMEADPVVRYLVMNCITICHLSVVHTTI</sequence>
<protein>
    <submittedName>
        <fullName evidence="1">Uncharacterized protein</fullName>
    </submittedName>
</protein>
<dbReference type="EMBL" id="WEGK01000009">
    <property type="protein sequence ID" value="MQY21274.1"/>
    <property type="molecule type" value="Genomic_DNA"/>
</dbReference>
<gene>
    <name evidence="1" type="ORF">NRB20_43840</name>
</gene>